<accession>A0A1L9SVT1</accession>
<dbReference type="VEuPathDB" id="FungiDB:ASPZODRAFT_138420"/>
<dbReference type="AlphaFoldDB" id="A0A1L9SVT1"/>
<reference evidence="3" key="1">
    <citation type="journal article" date="2017" name="Genome Biol.">
        <title>Comparative genomics reveals high biological diversity and specific adaptations in the industrially and medically important fungal genus Aspergillus.</title>
        <authorList>
            <person name="de Vries R.P."/>
            <person name="Riley R."/>
            <person name="Wiebenga A."/>
            <person name="Aguilar-Osorio G."/>
            <person name="Amillis S."/>
            <person name="Uchima C.A."/>
            <person name="Anderluh G."/>
            <person name="Asadollahi M."/>
            <person name="Askin M."/>
            <person name="Barry K."/>
            <person name="Battaglia E."/>
            <person name="Bayram O."/>
            <person name="Benocci T."/>
            <person name="Braus-Stromeyer S.A."/>
            <person name="Caldana C."/>
            <person name="Canovas D."/>
            <person name="Cerqueira G.C."/>
            <person name="Chen F."/>
            <person name="Chen W."/>
            <person name="Choi C."/>
            <person name="Clum A."/>
            <person name="Dos Santos R.A."/>
            <person name="Damasio A.R."/>
            <person name="Diallinas G."/>
            <person name="Emri T."/>
            <person name="Fekete E."/>
            <person name="Flipphi M."/>
            <person name="Freyberg S."/>
            <person name="Gallo A."/>
            <person name="Gournas C."/>
            <person name="Habgood R."/>
            <person name="Hainaut M."/>
            <person name="Harispe M.L."/>
            <person name="Henrissat B."/>
            <person name="Hilden K.S."/>
            <person name="Hope R."/>
            <person name="Hossain A."/>
            <person name="Karabika E."/>
            <person name="Karaffa L."/>
            <person name="Karanyi Z."/>
            <person name="Krasevec N."/>
            <person name="Kuo A."/>
            <person name="Kusch H."/>
            <person name="LaButti K."/>
            <person name="Lagendijk E.L."/>
            <person name="Lapidus A."/>
            <person name="Levasseur A."/>
            <person name="Lindquist E."/>
            <person name="Lipzen A."/>
            <person name="Logrieco A.F."/>
            <person name="MacCabe A."/>
            <person name="Maekelae M.R."/>
            <person name="Malavazi I."/>
            <person name="Melin P."/>
            <person name="Meyer V."/>
            <person name="Mielnichuk N."/>
            <person name="Miskei M."/>
            <person name="Molnar A.P."/>
            <person name="Mule G."/>
            <person name="Ngan C.Y."/>
            <person name="Orejas M."/>
            <person name="Orosz E."/>
            <person name="Ouedraogo J.P."/>
            <person name="Overkamp K.M."/>
            <person name="Park H.-S."/>
            <person name="Perrone G."/>
            <person name="Piumi F."/>
            <person name="Punt P.J."/>
            <person name="Ram A.F."/>
            <person name="Ramon A."/>
            <person name="Rauscher S."/>
            <person name="Record E."/>
            <person name="Riano-Pachon D.M."/>
            <person name="Robert V."/>
            <person name="Roehrig J."/>
            <person name="Ruller R."/>
            <person name="Salamov A."/>
            <person name="Salih N.S."/>
            <person name="Samson R.A."/>
            <person name="Sandor E."/>
            <person name="Sanguinetti M."/>
            <person name="Schuetze T."/>
            <person name="Sepcic K."/>
            <person name="Shelest E."/>
            <person name="Sherlock G."/>
            <person name="Sophianopoulou V."/>
            <person name="Squina F.M."/>
            <person name="Sun H."/>
            <person name="Susca A."/>
            <person name="Todd R.B."/>
            <person name="Tsang A."/>
            <person name="Unkles S.E."/>
            <person name="van de Wiele N."/>
            <person name="van Rossen-Uffink D."/>
            <person name="Oliveira J.V."/>
            <person name="Vesth T.C."/>
            <person name="Visser J."/>
            <person name="Yu J.-H."/>
            <person name="Zhou M."/>
            <person name="Andersen M.R."/>
            <person name="Archer D.B."/>
            <person name="Baker S.E."/>
            <person name="Benoit I."/>
            <person name="Brakhage A.A."/>
            <person name="Braus G.H."/>
            <person name="Fischer R."/>
            <person name="Frisvad J.C."/>
            <person name="Goldman G.H."/>
            <person name="Houbraken J."/>
            <person name="Oakley B."/>
            <person name="Pocsi I."/>
            <person name="Scazzocchio C."/>
            <person name="Seiboth B."/>
            <person name="vanKuyk P.A."/>
            <person name="Wortman J."/>
            <person name="Dyer P.S."/>
            <person name="Grigoriev I.V."/>
        </authorList>
    </citation>
    <scope>NUCLEOTIDE SEQUENCE [LARGE SCALE GENOMIC DNA]</scope>
    <source>
        <strain evidence="3">CBS 506.65</strain>
    </source>
</reference>
<organism evidence="2 3">
    <name type="scientific">Penicilliopsis zonata CBS 506.65</name>
    <dbReference type="NCBI Taxonomy" id="1073090"/>
    <lineage>
        <taxon>Eukaryota</taxon>
        <taxon>Fungi</taxon>
        <taxon>Dikarya</taxon>
        <taxon>Ascomycota</taxon>
        <taxon>Pezizomycotina</taxon>
        <taxon>Eurotiomycetes</taxon>
        <taxon>Eurotiomycetidae</taxon>
        <taxon>Eurotiales</taxon>
        <taxon>Aspergillaceae</taxon>
        <taxon>Penicilliopsis</taxon>
    </lineage>
</organism>
<proteinExistence type="predicted"/>
<dbReference type="GeneID" id="34610915"/>
<feature type="region of interest" description="Disordered" evidence="1">
    <location>
        <begin position="123"/>
        <end position="193"/>
    </location>
</feature>
<dbReference type="OrthoDB" id="5421421at2759"/>
<dbReference type="RefSeq" id="XP_022585825.1">
    <property type="nucleotide sequence ID" value="XM_022724450.1"/>
</dbReference>
<protein>
    <submittedName>
        <fullName evidence="2">Uncharacterized protein</fullName>
    </submittedName>
</protein>
<evidence type="ECO:0000313" key="3">
    <source>
        <dbReference type="Proteomes" id="UP000184188"/>
    </source>
</evidence>
<evidence type="ECO:0000313" key="2">
    <source>
        <dbReference type="EMBL" id="OJJ51315.1"/>
    </source>
</evidence>
<dbReference type="Proteomes" id="UP000184188">
    <property type="component" value="Unassembled WGS sequence"/>
</dbReference>
<sequence length="329" mass="37651">MSFGHGGASAPGDGMDEFLRDLQTSWGGVPASSYVGVSLPYCTGAFPSTSVLTPISLPDSSFVNARPSPVLSHHSQDYQFQHINEPAAPLGLGITAPLPSDFPRTVTAGLSFSQERIEFASNEIAPEYAQSPPAKRVKRTTAREAPISILPHPEGLQRLEQQRRQIQTRKQQTPRPRAPGRNRRDPQAEEEDAFVENLREQNKAWKVIREMFCEKFKKDATEARLQMRMLRRRKDREARWDEHDTRVLMEARDYWESEKYEFIAQKMRNLGARQPYTAQQCEAKLRHLDARQNHERLDVSLPQIHDSPRRRKRVLLPPIIRSPTGRAEI</sequence>
<evidence type="ECO:0000256" key="1">
    <source>
        <dbReference type="SAM" id="MobiDB-lite"/>
    </source>
</evidence>
<dbReference type="EMBL" id="KV878336">
    <property type="protein sequence ID" value="OJJ51315.1"/>
    <property type="molecule type" value="Genomic_DNA"/>
</dbReference>
<feature type="compositionally biased region" description="Low complexity" evidence="1">
    <location>
        <begin position="164"/>
        <end position="175"/>
    </location>
</feature>
<keyword evidence="3" id="KW-1185">Reference proteome</keyword>
<gene>
    <name evidence="2" type="ORF">ASPZODRAFT_138420</name>
</gene>
<name>A0A1L9SVT1_9EURO</name>
<dbReference type="STRING" id="1073090.A0A1L9SVT1"/>